<accession>A0ACD3A6Y8</accession>
<name>A0ACD3A6Y8_9AGAR</name>
<protein>
    <submittedName>
        <fullName evidence="1">Uncharacterized protein</fullName>
    </submittedName>
</protein>
<keyword evidence="2" id="KW-1185">Reference proteome</keyword>
<dbReference type="EMBL" id="ML208755">
    <property type="protein sequence ID" value="TFK60592.1"/>
    <property type="molecule type" value="Genomic_DNA"/>
</dbReference>
<proteinExistence type="predicted"/>
<evidence type="ECO:0000313" key="2">
    <source>
        <dbReference type="Proteomes" id="UP000308600"/>
    </source>
</evidence>
<sequence>MTKPVVRRCPDGHFRRIIYDLGAFIADYPEQVVLAGIVSGWCPKCTAQLGDTDSRGIPRSHDHCDGLQTHFGEDILWDEWGIDDGVIPFTRDFPRADIHELLSSDLLHQVIKGTFKDHLVTWVEEYLQLTHEKSTAAKFMDELDRRLAATPTFPGLRRFKQGRRFKQWTGDDSKALMKVFLPALKGLVPDEIVTAIRWFLDFCYLVRHSVISETTLSAVDNALSEFHVHREFFRDSGVRPDGFSLPRQHSLIHYHDNIVKFGAPNGLCSSITESRHITAVKKPWRRSNRYEAIGQMLLTNQRLDKLAAARADFVSWGMLPPVRSSKPSLEAIEEADEGGPTDDTVPADVDLARTPLLMINLERGYPTEINDLASHIELPAFPNLLASFLRDQLDLAETSELDFDDLSEISVFHSAVARYHAPSDNSGIHGMRTERIRSTPSWRNTGPRRDCAFVVEDEPKPGPQGMSVVRIMLLFSFDYCGVEYPCALVDWFRTVGRSPDEATGMWIVEPHMRRQKRLTTIIHLDSIYCGAHLIPVYGSDFLPVGFKHTWSLDAFEAFYVNKYADYHAYSVAT</sequence>
<reference evidence="1 2" key="1">
    <citation type="journal article" date="2019" name="Nat. Ecol. Evol.">
        <title>Megaphylogeny resolves global patterns of mushroom evolution.</title>
        <authorList>
            <person name="Varga T."/>
            <person name="Krizsan K."/>
            <person name="Foldi C."/>
            <person name="Dima B."/>
            <person name="Sanchez-Garcia M."/>
            <person name="Sanchez-Ramirez S."/>
            <person name="Szollosi G.J."/>
            <person name="Szarkandi J.G."/>
            <person name="Papp V."/>
            <person name="Albert L."/>
            <person name="Andreopoulos W."/>
            <person name="Angelini C."/>
            <person name="Antonin V."/>
            <person name="Barry K.W."/>
            <person name="Bougher N.L."/>
            <person name="Buchanan P."/>
            <person name="Buyck B."/>
            <person name="Bense V."/>
            <person name="Catcheside P."/>
            <person name="Chovatia M."/>
            <person name="Cooper J."/>
            <person name="Damon W."/>
            <person name="Desjardin D."/>
            <person name="Finy P."/>
            <person name="Geml J."/>
            <person name="Haridas S."/>
            <person name="Hughes K."/>
            <person name="Justo A."/>
            <person name="Karasinski D."/>
            <person name="Kautmanova I."/>
            <person name="Kiss B."/>
            <person name="Kocsube S."/>
            <person name="Kotiranta H."/>
            <person name="LaButti K.M."/>
            <person name="Lechner B.E."/>
            <person name="Liimatainen K."/>
            <person name="Lipzen A."/>
            <person name="Lukacs Z."/>
            <person name="Mihaltcheva S."/>
            <person name="Morgado L.N."/>
            <person name="Niskanen T."/>
            <person name="Noordeloos M.E."/>
            <person name="Ohm R.A."/>
            <person name="Ortiz-Santana B."/>
            <person name="Ovrebo C."/>
            <person name="Racz N."/>
            <person name="Riley R."/>
            <person name="Savchenko A."/>
            <person name="Shiryaev A."/>
            <person name="Soop K."/>
            <person name="Spirin V."/>
            <person name="Szebenyi C."/>
            <person name="Tomsovsky M."/>
            <person name="Tulloss R.E."/>
            <person name="Uehling J."/>
            <person name="Grigoriev I.V."/>
            <person name="Vagvolgyi C."/>
            <person name="Papp T."/>
            <person name="Martin F.M."/>
            <person name="Miettinen O."/>
            <person name="Hibbett D.S."/>
            <person name="Nagy L.G."/>
        </authorList>
    </citation>
    <scope>NUCLEOTIDE SEQUENCE [LARGE SCALE GENOMIC DNA]</scope>
    <source>
        <strain evidence="1 2">NL-1719</strain>
    </source>
</reference>
<dbReference type="Proteomes" id="UP000308600">
    <property type="component" value="Unassembled WGS sequence"/>
</dbReference>
<organism evidence="1 2">
    <name type="scientific">Pluteus cervinus</name>
    <dbReference type="NCBI Taxonomy" id="181527"/>
    <lineage>
        <taxon>Eukaryota</taxon>
        <taxon>Fungi</taxon>
        <taxon>Dikarya</taxon>
        <taxon>Basidiomycota</taxon>
        <taxon>Agaricomycotina</taxon>
        <taxon>Agaricomycetes</taxon>
        <taxon>Agaricomycetidae</taxon>
        <taxon>Agaricales</taxon>
        <taxon>Pluteineae</taxon>
        <taxon>Pluteaceae</taxon>
        <taxon>Pluteus</taxon>
    </lineage>
</organism>
<gene>
    <name evidence="1" type="ORF">BDN72DRAFT_872887</name>
</gene>
<evidence type="ECO:0000313" key="1">
    <source>
        <dbReference type="EMBL" id="TFK60592.1"/>
    </source>
</evidence>